<keyword evidence="2" id="KW-1185">Reference proteome</keyword>
<dbReference type="AlphaFoldDB" id="A0A8T2RXT7"/>
<dbReference type="EMBL" id="CM035428">
    <property type="protein sequence ID" value="KAH7301389.1"/>
    <property type="molecule type" value="Genomic_DNA"/>
</dbReference>
<organism evidence="1 2">
    <name type="scientific">Ceratopteris richardii</name>
    <name type="common">Triangle waterfern</name>
    <dbReference type="NCBI Taxonomy" id="49495"/>
    <lineage>
        <taxon>Eukaryota</taxon>
        <taxon>Viridiplantae</taxon>
        <taxon>Streptophyta</taxon>
        <taxon>Embryophyta</taxon>
        <taxon>Tracheophyta</taxon>
        <taxon>Polypodiopsida</taxon>
        <taxon>Polypodiidae</taxon>
        <taxon>Polypodiales</taxon>
        <taxon>Pteridineae</taxon>
        <taxon>Pteridaceae</taxon>
        <taxon>Parkerioideae</taxon>
        <taxon>Ceratopteris</taxon>
    </lineage>
</organism>
<evidence type="ECO:0000313" key="1">
    <source>
        <dbReference type="EMBL" id="KAH7301389.1"/>
    </source>
</evidence>
<gene>
    <name evidence="1" type="ORF">KP509_23G023200</name>
</gene>
<accession>A0A8T2RXT7</accession>
<dbReference type="PANTHER" id="PTHR31755">
    <property type="entry name" value="FOLATE RECEPTOR-LIKE"/>
    <property type="match status" value="1"/>
</dbReference>
<dbReference type="OrthoDB" id="509361at2759"/>
<dbReference type="GO" id="GO:0009535">
    <property type="term" value="C:chloroplast thylakoid membrane"/>
    <property type="evidence" value="ECO:0007669"/>
    <property type="project" value="TreeGrafter"/>
</dbReference>
<dbReference type="Proteomes" id="UP000825935">
    <property type="component" value="Chromosome 23"/>
</dbReference>
<protein>
    <submittedName>
        <fullName evidence="1">Uncharacterized protein</fullName>
    </submittedName>
</protein>
<dbReference type="InterPro" id="IPR040320">
    <property type="entry name" value="At4g37920-like"/>
</dbReference>
<comment type="caution">
    <text evidence="1">The sequence shown here is derived from an EMBL/GenBank/DDBJ whole genome shotgun (WGS) entry which is preliminary data.</text>
</comment>
<proteinExistence type="predicted"/>
<dbReference type="PANTHER" id="PTHR31755:SF3">
    <property type="entry name" value="EXOCYST COMPLEX COMPONENT SEC6"/>
    <property type="match status" value="1"/>
</dbReference>
<evidence type="ECO:0000313" key="2">
    <source>
        <dbReference type="Proteomes" id="UP000825935"/>
    </source>
</evidence>
<sequence>MAFCRMSSISSCSPLSGSLEHVSGSSGRQNSSCIFGPSSSIYLRHGGRGRGLFFTSAQYVHQLQAKVSISESSPSASKAKQTHTTVKEKMEIILYEDTADFEFEHGYSMAQVCDRLIDIFTLEKTNEMEWRKLLILSDDWYRIRDHFFKRCSYKGNNETDKVKKTSLASLSKKLEQVDADMQRHGQLLDYVKQNWPELDVIVAGRRQEFSNGFFQHMTILGDSYSSRIDKRDEIARLAAKCLAAVEAHDRALEDDEAVILAQQKFDKILDSLCLDEACSKIDELAKKKQLDSTLMLLFARAWAAANESTSMSEEMKELMHHLYLTARGHIQRLIPKEVRILQQLASIEEPTQRFKALTECFSPGDENAEKRTDIMYTKPEKLQKWLNLVLDGYHFNKQETVIESARQLMNPQLIHRLRQLQAIIEDQFM</sequence>
<dbReference type="OMA" id="IMYHIYK"/>
<reference evidence="1 2" key="1">
    <citation type="submission" date="2021-08" db="EMBL/GenBank/DDBJ databases">
        <title>WGS assembly of Ceratopteris richardii.</title>
        <authorList>
            <person name="Marchant D.B."/>
            <person name="Chen G."/>
            <person name="Jenkins J."/>
            <person name="Shu S."/>
            <person name="Leebens-Mack J."/>
            <person name="Grimwood J."/>
            <person name="Schmutz J."/>
            <person name="Soltis P."/>
            <person name="Soltis D."/>
            <person name="Chen Z.-H."/>
        </authorList>
    </citation>
    <scope>NUCLEOTIDE SEQUENCE [LARGE SCALE GENOMIC DNA]</scope>
    <source>
        <strain evidence="1">Whitten #5841</strain>
        <tissue evidence="1">Leaf</tissue>
    </source>
</reference>
<name>A0A8T2RXT7_CERRI</name>
<dbReference type="GO" id="GO:0009941">
    <property type="term" value="C:chloroplast envelope"/>
    <property type="evidence" value="ECO:0007669"/>
    <property type="project" value="TreeGrafter"/>
</dbReference>